<dbReference type="Proteomes" id="UP000076796">
    <property type="component" value="Unassembled WGS sequence"/>
</dbReference>
<dbReference type="AlphaFoldDB" id="A0A163GH59"/>
<evidence type="ECO:0000313" key="1">
    <source>
        <dbReference type="EMBL" id="KZS44971.1"/>
    </source>
</evidence>
<comment type="caution">
    <text evidence="1">The sequence shown here is derived from an EMBL/GenBank/DDBJ whole genome shotgun (WGS) entry which is preliminary data.</text>
</comment>
<reference evidence="1" key="1">
    <citation type="journal article" date="2016" name="Genome Announc.">
        <title>Draft genomes of two strains of Paenibacillus glucanolyticus with capability to degrade lignocellulose.</title>
        <authorList>
            <person name="Mathews S.L."/>
            <person name="Pawlak J."/>
            <person name="Grunden A.M."/>
        </authorList>
    </citation>
    <scope>NUCLEOTIDE SEQUENCE [LARGE SCALE GENOMIC DNA]</scope>
    <source>
        <strain evidence="1">SLM1</strain>
    </source>
</reference>
<accession>A0A163GH59</accession>
<protein>
    <submittedName>
        <fullName evidence="1">Uncharacterized protein</fullName>
    </submittedName>
</protein>
<proteinExistence type="predicted"/>
<dbReference type="EMBL" id="LWMH01000001">
    <property type="protein sequence ID" value="KZS44971.1"/>
    <property type="molecule type" value="Genomic_DNA"/>
</dbReference>
<evidence type="ECO:0000313" key="2">
    <source>
        <dbReference type="Proteomes" id="UP000076796"/>
    </source>
</evidence>
<name>A0A163GH59_9BACL</name>
<keyword evidence="2" id="KW-1185">Reference proteome</keyword>
<sequence>MDTLYEEYYLTDGFGKSLGYYNTYDEAVNILNVNGSGRIYGAHWMPSKIMGLLCRVWSEIKM</sequence>
<gene>
    <name evidence="1" type="ORF">AWU65_03045</name>
</gene>
<organism evidence="1 2">
    <name type="scientific">Paenibacillus glucanolyticus</name>
    <dbReference type="NCBI Taxonomy" id="59843"/>
    <lineage>
        <taxon>Bacteria</taxon>
        <taxon>Bacillati</taxon>
        <taxon>Bacillota</taxon>
        <taxon>Bacilli</taxon>
        <taxon>Bacillales</taxon>
        <taxon>Paenibacillaceae</taxon>
        <taxon>Paenibacillus</taxon>
    </lineage>
</organism>